<protein>
    <recommendedName>
        <fullName evidence="2">ASX DEUBAD domain-containing protein</fullName>
    </recommendedName>
</protein>
<gene>
    <name evidence="3" type="ORF">LTR62_002767</name>
</gene>
<evidence type="ECO:0000313" key="4">
    <source>
        <dbReference type="Proteomes" id="UP001310890"/>
    </source>
</evidence>
<dbReference type="Pfam" id="PF13919">
    <property type="entry name" value="ASXH"/>
    <property type="match status" value="1"/>
</dbReference>
<evidence type="ECO:0000259" key="2">
    <source>
        <dbReference type="Pfam" id="PF13919"/>
    </source>
</evidence>
<feature type="compositionally biased region" description="Basic and acidic residues" evidence="1">
    <location>
        <begin position="81"/>
        <end position="123"/>
    </location>
</feature>
<organism evidence="3 4">
    <name type="scientific">Meristemomyces frigidus</name>
    <dbReference type="NCBI Taxonomy" id="1508187"/>
    <lineage>
        <taxon>Eukaryota</taxon>
        <taxon>Fungi</taxon>
        <taxon>Dikarya</taxon>
        <taxon>Ascomycota</taxon>
        <taxon>Pezizomycotina</taxon>
        <taxon>Dothideomycetes</taxon>
        <taxon>Dothideomycetidae</taxon>
        <taxon>Mycosphaerellales</taxon>
        <taxon>Teratosphaeriaceae</taxon>
        <taxon>Meristemomyces</taxon>
    </lineage>
</organism>
<proteinExistence type="predicted"/>
<accession>A0AAN7T7F4</accession>
<dbReference type="Proteomes" id="UP001310890">
    <property type="component" value="Unassembled WGS sequence"/>
</dbReference>
<feature type="domain" description="ASX DEUBAD" evidence="2">
    <location>
        <begin position="3"/>
        <end position="116"/>
    </location>
</feature>
<reference evidence="3" key="1">
    <citation type="submission" date="2023-08" db="EMBL/GenBank/DDBJ databases">
        <title>Black Yeasts Isolated from many extreme environments.</title>
        <authorList>
            <person name="Coleine C."/>
            <person name="Stajich J.E."/>
            <person name="Selbmann L."/>
        </authorList>
    </citation>
    <scope>NUCLEOTIDE SEQUENCE</scope>
    <source>
        <strain evidence="3">CCFEE 5401</strain>
    </source>
</reference>
<name>A0AAN7T7F4_9PEZI</name>
<evidence type="ECO:0000313" key="3">
    <source>
        <dbReference type="EMBL" id="KAK5104862.1"/>
    </source>
</evidence>
<dbReference type="EMBL" id="JAVRRL010000190">
    <property type="protein sequence ID" value="KAK5104862.1"/>
    <property type="molecule type" value="Genomic_DNA"/>
</dbReference>
<feature type="compositionally biased region" description="Acidic residues" evidence="1">
    <location>
        <begin position="124"/>
        <end position="139"/>
    </location>
</feature>
<feature type="region of interest" description="Disordered" evidence="1">
    <location>
        <begin position="80"/>
        <end position="139"/>
    </location>
</feature>
<evidence type="ECO:0000256" key="1">
    <source>
        <dbReference type="SAM" id="MobiDB-lite"/>
    </source>
</evidence>
<sequence>MSQQRLLVSEKSKLRNVDLCTVLRKQDAWDTLPLETRQELYNMLPAPSDDVAAHDVDVNPLKTPLRPYIEAALRQFQEDLGEGKESKKWREAGMRASADRKEGLYEGCKEEERERYRGGKKEVDEQDEGEEEEERDTKE</sequence>
<dbReference type="AlphaFoldDB" id="A0AAN7T7F4"/>
<dbReference type="InterPro" id="IPR028020">
    <property type="entry name" value="ASX_DEUBAD_dom"/>
</dbReference>
<comment type="caution">
    <text evidence="3">The sequence shown here is derived from an EMBL/GenBank/DDBJ whole genome shotgun (WGS) entry which is preliminary data.</text>
</comment>